<protein>
    <submittedName>
        <fullName evidence="2">Uncharacterized protein</fullName>
    </submittedName>
</protein>
<organism evidence="2 3">
    <name type="scientific">Trichoderma longibrachiatum ATCC 18648</name>
    <dbReference type="NCBI Taxonomy" id="983965"/>
    <lineage>
        <taxon>Eukaryota</taxon>
        <taxon>Fungi</taxon>
        <taxon>Dikarya</taxon>
        <taxon>Ascomycota</taxon>
        <taxon>Pezizomycotina</taxon>
        <taxon>Sordariomycetes</taxon>
        <taxon>Hypocreomycetidae</taxon>
        <taxon>Hypocreales</taxon>
        <taxon>Hypocreaceae</taxon>
        <taxon>Trichoderma</taxon>
    </lineage>
</organism>
<dbReference type="Proteomes" id="UP000240760">
    <property type="component" value="Unassembled WGS sequence"/>
</dbReference>
<evidence type="ECO:0000313" key="3">
    <source>
        <dbReference type="Proteomes" id="UP000240760"/>
    </source>
</evidence>
<name>A0A2T4BV20_TRILO</name>
<dbReference type="AlphaFoldDB" id="A0A2T4BV20"/>
<feature type="region of interest" description="Disordered" evidence="1">
    <location>
        <begin position="149"/>
        <end position="180"/>
    </location>
</feature>
<gene>
    <name evidence="2" type="ORF">M440DRAFT_143460</name>
</gene>
<dbReference type="EMBL" id="KZ679139">
    <property type="protein sequence ID" value="PTB73173.1"/>
    <property type="molecule type" value="Genomic_DNA"/>
</dbReference>
<keyword evidence="3" id="KW-1185">Reference proteome</keyword>
<proteinExistence type="predicted"/>
<evidence type="ECO:0000256" key="1">
    <source>
        <dbReference type="SAM" id="MobiDB-lite"/>
    </source>
</evidence>
<accession>A0A2T4BV20</accession>
<evidence type="ECO:0000313" key="2">
    <source>
        <dbReference type="EMBL" id="PTB73173.1"/>
    </source>
</evidence>
<feature type="compositionally biased region" description="Basic residues" evidence="1">
    <location>
        <begin position="149"/>
        <end position="159"/>
    </location>
</feature>
<sequence length="237" mass="26205">MAEARVVPYAMDGRARRDCGQRPALVPVAAEGAAVDLLEEMSLGWEDRERHYMQLQDRGGRRQRLAQGISNQLDEGWTGKLARGEHRGRRELVSWDEICTPSRGCSWTPSRCSIGTAWFLGDATLGKTLCRLLLSDGWEGRRQVAKSRRTGWRGRRGSSRVRDVHPSPSSCRELHHPHGIVSHEPTSVSADYVVQGFGSIMGRSIWRAVAVDDTDTGTASTSSSDKYAAKNIGYSVP</sequence>
<reference evidence="2 3" key="1">
    <citation type="submission" date="2016-07" db="EMBL/GenBank/DDBJ databases">
        <title>Multiple horizontal gene transfer events from other fungi enriched the ability of initially mycotrophic Trichoderma (Ascomycota) to feed on dead plant biomass.</title>
        <authorList>
            <consortium name="DOE Joint Genome Institute"/>
            <person name="Aerts A."/>
            <person name="Atanasova L."/>
            <person name="Chenthamara K."/>
            <person name="Zhang J."/>
            <person name="Grujic M."/>
            <person name="Henrissat B."/>
            <person name="Kuo A."/>
            <person name="Salamov A."/>
            <person name="Lipzen A."/>
            <person name="Labutti K."/>
            <person name="Barry K."/>
            <person name="Miao Y."/>
            <person name="Rahimi M.J."/>
            <person name="Shen Q."/>
            <person name="Grigoriev I.V."/>
            <person name="Kubicek C.P."/>
            <person name="Druzhinina I.S."/>
        </authorList>
    </citation>
    <scope>NUCLEOTIDE SEQUENCE [LARGE SCALE GENOMIC DNA]</scope>
    <source>
        <strain evidence="2 3">ATCC 18648</strain>
    </source>
</reference>